<dbReference type="Pfam" id="PF07715">
    <property type="entry name" value="Plug"/>
    <property type="match status" value="1"/>
</dbReference>
<evidence type="ECO:0000256" key="12">
    <source>
        <dbReference type="PROSITE-ProRule" id="PRU01360"/>
    </source>
</evidence>
<dbReference type="KEGG" id="marq:MARGE09_P0830"/>
<evidence type="ECO:0000313" key="16">
    <source>
        <dbReference type="EMBL" id="BCD96630.1"/>
    </source>
</evidence>
<keyword evidence="10 12" id="KW-0472">Membrane</keyword>
<dbReference type="PANTHER" id="PTHR32552">
    <property type="entry name" value="FERRICHROME IRON RECEPTOR-RELATED"/>
    <property type="match status" value="1"/>
</dbReference>
<evidence type="ECO:0000256" key="10">
    <source>
        <dbReference type="ARBA" id="ARBA00023136"/>
    </source>
</evidence>
<evidence type="ECO:0000256" key="2">
    <source>
        <dbReference type="ARBA" id="ARBA00022448"/>
    </source>
</evidence>
<accession>A0AAN2BJ43</accession>
<dbReference type="InterPro" id="IPR000531">
    <property type="entry name" value="Beta-barrel_TonB"/>
</dbReference>
<dbReference type="EMBL" id="AP023086">
    <property type="protein sequence ID" value="BCD96630.1"/>
    <property type="molecule type" value="Genomic_DNA"/>
</dbReference>
<comment type="subcellular location">
    <subcellularLocation>
        <location evidence="1 12">Cell outer membrane</location>
        <topology evidence="1 12">Multi-pass membrane protein</topology>
    </subcellularLocation>
</comment>
<dbReference type="Proteomes" id="UP001320119">
    <property type="component" value="Chromosome"/>
</dbReference>
<dbReference type="InterPro" id="IPR012910">
    <property type="entry name" value="Plug_dom"/>
</dbReference>
<evidence type="ECO:0000313" key="17">
    <source>
        <dbReference type="Proteomes" id="UP001320119"/>
    </source>
</evidence>
<dbReference type="GO" id="GO:0009279">
    <property type="term" value="C:cell outer membrane"/>
    <property type="evidence" value="ECO:0007669"/>
    <property type="project" value="UniProtKB-SubCell"/>
</dbReference>
<keyword evidence="3 12" id="KW-1134">Transmembrane beta strand</keyword>
<dbReference type="InterPro" id="IPR037066">
    <property type="entry name" value="Plug_dom_sf"/>
</dbReference>
<gene>
    <name evidence="16" type="ORF">MARGE09_P0830</name>
</gene>
<dbReference type="AlphaFoldDB" id="A0AAN2BJ43"/>
<feature type="chain" id="PRO_5042838953" evidence="14">
    <location>
        <begin position="34"/>
        <end position="849"/>
    </location>
</feature>
<sequence>MFVVSTRHFRTAVQAAALTYSFALSLTCMSSSAEPLATPSVQPAIIYYDLPVLPLGQALLEFSLQSGLSVVVQQDKVAGIYSSPIIGGYPTEKALRHLLAHAPLDFSYQADAKRIVIHERITAENSEPSGELAPTTIAPLVEEVIVTGVHLPHRYNTVTSSQVHNGLSIYDTARFLSVLPQALIEDQAPTDIMELLRNSSSITPADGLADTNDDFYIRGFPRNALYWQGFRLDEQLGTKVLPAVVEQAEILKGPSTLRYGQAEPGGIVNLVGKSPQQKQHRKFGLRSGSGGYQHQEADITGALDKNAAIAYRLIAAHETFDSLKDQNDGEKTAYYPALRFAPNEKAHVELAYLQQDSSYQRDQGSIIFSPVGDAVDVFALAQTARQAKPNFDAKLALWNGSFHYALHNSWQIRGQASSLNEEQSGVRGDSDIFITTSPLVRPDEVNPGVVIVAGEIPLQATADDDQTTKIAKIQSIYDENADIDSQAFTINIQGSPTLLGLTNHVLFGIDSHAQTVDESLTLEQREDIERIALDDNNTPEAVTAERFILGTLTTRHQNLKYHDYGIYLQNSLEFNANWVASVGGRHMVSKAQLQTPESNSAIDLPTFKETTAQLGLVFKAADNYSLYASYAQGVKPNYIIDDIGSIIDEPEKSDQYELGLKLFSLASGLSGTSSVYRIHKENIVDIQIWDGVRRAIVQAEQSVTGWDIDMTYQPKDNLNIVTALSFLDAQITQGNNAGNTPAHVADIMLNVFMNYRPTGINANLPLSFTLNMLHVSDRFGDDANQQILQSFNVIDLGAVYDWQLGNSQLQLRADIKNVLDTDYYESSAGHLRSNTGMGRTFIAGLSLSF</sequence>
<feature type="signal peptide" evidence="14">
    <location>
        <begin position="1"/>
        <end position="33"/>
    </location>
</feature>
<proteinExistence type="inferred from homology"/>
<keyword evidence="5 12" id="KW-0812">Transmembrane</keyword>
<feature type="domain" description="Secretin/TonB short N-terminal" evidence="15">
    <location>
        <begin position="68"/>
        <end position="120"/>
    </location>
</feature>
<evidence type="ECO:0000256" key="1">
    <source>
        <dbReference type="ARBA" id="ARBA00004571"/>
    </source>
</evidence>
<evidence type="ECO:0000256" key="7">
    <source>
        <dbReference type="ARBA" id="ARBA00023004"/>
    </source>
</evidence>
<keyword evidence="6 14" id="KW-0732">Signal</keyword>
<dbReference type="Pfam" id="PF00593">
    <property type="entry name" value="TonB_dep_Rec_b-barrel"/>
    <property type="match status" value="1"/>
</dbReference>
<dbReference type="InterPro" id="IPR011662">
    <property type="entry name" value="Secretin/TonB_short_N"/>
</dbReference>
<comment type="similarity">
    <text evidence="12 13">Belongs to the TonB-dependent receptor family.</text>
</comment>
<evidence type="ECO:0000256" key="8">
    <source>
        <dbReference type="ARBA" id="ARBA00023065"/>
    </source>
</evidence>
<dbReference type="PROSITE" id="PS52016">
    <property type="entry name" value="TONB_DEPENDENT_REC_3"/>
    <property type="match status" value="1"/>
</dbReference>
<dbReference type="CDD" id="cd01347">
    <property type="entry name" value="ligand_gated_channel"/>
    <property type="match status" value="1"/>
</dbReference>
<keyword evidence="8" id="KW-0406">Ion transport</keyword>
<dbReference type="InterPro" id="IPR039426">
    <property type="entry name" value="TonB-dep_rcpt-like"/>
</dbReference>
<keyword evidence="7" id="KW-0408">Iron</keyword>
<evidence type="ECO:0000256" key="9">
    <source>
        <dbReference type="ARBA" id="ARBA00023077"/>
    </source>
</evidence>
<dbReference type="SMART" id="SM00965">
    <property type="entry name" value="STN"/>
    <property type="match status" value="1"/>
</dbReference>
<keyword evidence="9 13" id="KW-0798">TonB box</keyword>
<evidence type="ECO:0000256" key="3">
    <source>
        <dbReference type="ARBA" id="ARBA00022452"/>
    </source>
</evidence>
<reference evidence="16 17" key="1">
    <citation type="journal article" date="2022" name="IScience">
        <title>An ultrasensitive nanofiber-based assay for enzymatic hydrolysis and deep-sea microbial degradation of cellulose.</title>
        <authorList>
            <person name="Tsudome M."/>
            <person name="Tachioka M."/>
            <person name="Miyazaki M."/>
            <person name="Uchimura K."/>
            <person name="Tsuda M."/>
            <person name="Takaki Y."/>
            <person name="Deguchi S."/>
        </authorList>
    </citation>
    <scope>NUCLEOTIDE SEQUENCE [LARGE SCALE GENOMIC DNA]</scope>
    <source>
        <strain evidence="16 17">GE09</strain>
    </source>
</reference>
<dbReference type="Gene3D" id="2.170.130.10">
    <property type="entry name" value="TonB-dependent receptor, plug domain"/>
    <property type="match status" value="1"/>
</dbReference>
<evidence type="ECO:0000256" key="6">
    <source>
        <dbReference type="ARBA" id="ARBA00022729"/>
    </source>
</evidence>
<dbReference type="GO" id="GO:0015344">
    <property type="term" value="F:siderophore uptake transmembrane transporter activity"/>
    <property type="evidence" value="ECO:0007669"/>
    <property type="project" value="TreeGrafter"/>
</dbReference>
<evidence type="ECO:0000256" key="4">
    <source>
        <dbReference type="ARBA" id="ARBA00022496"/>
    </source>
</evidence>
<evidence type="ECO:0000256" key="13">
    <source>
        <dbReference type="RuleBase" id="RU003357"/>
    </source>
</evidence>
<name>A0AAN2BJ43_9GAMM</name>
<organism evidence="16 17">
    <name type="scientific">Marinagarivorans cellulosilyticus</name>
    <dbReference type="NCBI Taxonomy" id="2721545"/>
    <lineage>
        <taxon>Bacteria</taxon>
        <taxon>Pseudomonadati</taxon>
        <taxon>Pseudomonadota</taxon>
        <taxon>Gammaproteobacteria</taxon>
        <taxon>Cellvibrionales</taxon>
        <taxon>Cellvibrionaceae</taxon>
        <taxon>Marinagarivorans</taxon>
    </lineage>
</organism>
<evidence type="ECO:0000259" key="15">
    <source>
        <dbReference type="SMART" id="SM00965"/>
    </source>
</evidence>
<dbReference type="Gene3D" id="2.40.170.20">
    <property type="entry name" value="TonB-dependent receptor, beta-barrel domain"/>
    <property type="match status" value="1"/>
</dbReference>
<dbReference type="Gene3D" id="3.55.50.30">
    <property type="match status" value="1"/>
</dbReference>
<keyword evidence="17" id="KW-1185">Reference proteome</keyword>
<dbReference type="PANTHER" id="PTHR32552:SF68">
    <property type="entry name" value="FERRICHROME OUTER MEMBRANE TRANSPORTER_PHAGE RECEPTOR"/>
    <property type="match status" value="1"/>
</dbReference>
<evidence type="ECO:0000256" key="11">
    <source>
        <dbReference type="ARBA" id="ARBA00023237"/>
    </source>
</evidence>
<evidence type="ECO:0000256" key="14">
    <source>
        <dbReference type="SAM" id="SignalP"/>
    </source>
</evidence>
<evidence type="ECO:0000256" key="5">
    <source>
        <dbReference type="ARBA" id="ARBA00022692"/>
    </source>
</evidence>
<dbReference type="InterPro" id="IPR036942">
    <property type="entry name" value="Beta-barrel_TonB_sf"/>
</dbReference>
<keyword evidence="11 12" id="KW-0998">Cell outer membrane</keyword>
<dbReference type="SUPFAM" id="SSF56935">
    <property type="entry name" value="Porins"/>
    <property type="match status" value="1"/>
</dbReference>
<protein>
    <submittedName>
        <fullName evidence="16">Iron complex outermembrane recepter protein</fullName>
    </submittedName>
</protein>
<keyword evidence="2 12" id="KW-0813">Transport</keyword>
<dbReference type="RefSeq" id="WP_236986120.1">
    <property type="nucleotide sequence ID" value="NZ_AP023086.1"/>
</dbReference>
<keyword evidence="4" id="KW-0410">Iron transport</keyword>